<accession>A0A9Q0ALZ8</accession>
<evidence type="ECO:0000256" key="2">
    <source>
        <dbReference type="ARBA" id="ARBA00022692"/>
    </source>
</evidence>
<keyword evidence="2 5" id="KW-0812">Transmembrane</keyword>
<name>A0A9Q0ALZ8_9PEZI</name>
<protein>
    <recommendedName>
        <fullName evidence="8">Sphingoid long-chain base transporter RSB1</fullName>
    </recommendedName>
</protein>
<gene>
    <name evidence="6" type="ORF">JX265_008972</name>
</gene>
<sequence length="310" mass="33968">MAQAAVPHQPPESPWGYRPNQSINVIFLVSFFTSIVGLQVISLYTRQWLKFSIPLSVACLFELVGYAARAGSSTSPLDVRLFAVTTFFLTIAPSFISTSIYVTAERTFYVFGKEHSLIDPKWYASFVCIDAISLVLQVVGLVVAYWDIAAMNRVGLDSNNGGGVIAAGLVIQAIMLMIFLLLFSYAMAQGFVAWREFGYTTFNPRRGGYRRLGWPCILFLVVVVFSVCSLLARNIYRTVGFVRSFDGGNNSEAAFALCDGLLVSLAVLGLLVLHPSYVFSDYSKEKDADKLSSSASSGPSFGRIMQQGVV</sequence>
<dbReference type="GO" id="GO:0005886">
    <property type="term" value="C:plasma membrane"/>
    <property type="evidence" value="ECO:0007669"/>
    <property type="project" value="TreeGrafter"/>
</dbReference>
<evidence type="ECO:0008006" key="8">
    <source>
        <dbReference type="Google" id="ProtNLM"/>
    </source>
</evidence>
<organism evidence="6 7">
    <name type="scientific">Neoarthrinium moseri</name>
    <dbReference type="NCBI Taxonomy" id="1658444"/>
    <lineage>
        <taxon>Eukaryota</taxon>
        <taxon>Fungi</taxon>
        <taxon>Dikarya</taxon>
        <taxon>Ascomycota</taxon>
        <taxon>Pezizomycotina</taxon>
        <taxon>Sordariomycetes</taxon>
        <taxon>Xylariomycetidae</taxon>
        <taxon>Amphisphaeriales</taxon>
        <taxon>Apiosporaceae</taxon>
        <taxon>Neoarthrinium</taxon>
    </lineage>
</organism>
<dbReference type="InterPro" id="IPR007568">
    <property type="entry name" value="RTA1"/>
</dbReference>
<feature type="transmembrane region" description="Helical" evidence="5">
    <location>
        <begin position="25"/>
        <end position="45"/>
    </location>
</feature>
<feature type="transmembrane region" description="Helical" evidence="5">
    <location>
        <begin position="81"/>
        <end position="102"/>
    </location>
</feature>
<keyword evidence="7" id="KW-1185">Reference proteome</keyword>
<evidence type="ECO:0000256" key="4">
    <source>
        <dbReference type="ARBA" id="ARBA00023136"/>
    </source>
</evidence>
<evidence type="ECO:0000313" key="7">
    <source>
        <dbReference type="Proteomes" id="UP000829685"/>
    </source>
</evidence>
<evidence type="ECO:0000256" key="5">
    <source>
        <dbReference type="SAM" id="Phobius"/>
    </source>
</evidence>
<comment type="caution">
    <text evidence="6">The sequence shown here is derived from an EMBL/GenBank/DDBJ whole genome shotgun (WGS) entry which is preliminary data.</text>
</comment>
<keyword evidence="3 5" id="KW-1133">Transmembrane helix</keyword>
<dbReference type="PANTHER" id="PTHR31465">
    <property type="entry name" value="PROTEIN RTA1-RELATED"/>
    <property type="match status" value="1"/>
</dbReference>
<keyword evidence="4 5" id="KW-0472">Membrane</keyword>
<feature type="transmembrane region" description="Helical" evidence="5">
    <location>
        <begin position="122"/>
        <end position="146"/>
    </location>
</feature>
<dbReference type="EMBL" id="JAFIMR010000026">
    <property type="protein sequence ID" value="KAI1862926.1"/>
    <property type="molecule type" value="Genomic_DNA"/>
</dbReference>
<dbReference type="PANTHER" id="PTHR31465:SF9">
    <property type="entry name" value="SPHINGOID LONG-CHAIN BASE TRANSPORTER RSB1"/>
    <property type="match status" value="1"/>
</dbReference>
<feature type="transmembrane region" description="Helical" evidence="5">
    <location>
        <begin position="212"/>
        <end position="232"/>
    </location>
</feature>
<reference evidence="6" key="1">
    <citation type="submission" date="2021-03" db="EMBL/GenBank/DDBJ databases">
        <title>Revisited historic fungal species revealed as producer of novel bioactive compounds through whole genome sequencing and comparative genomics.</title>
        <authorList>
            <person name="Vignolle G.A."/>
            <person name="Hochenegger N."/>
            <person name="Mach R.L."/>
            <person name="Mach-Aigner A.R."/>
            <person name="Javad Rahimi M."/>
            <person name="Salim K.A."/>
            <person name="Chan C.M."/>
            <person name="Lim L.B.L."/>
            <person name="Cai F."/>
            <person name="Druzhinina I.S."/>
            <person name="U'Ren J.M."/>
            <person name="Derntl C."/>
        </authorList>
    </citation>
    <scope>NUCLEOTIDE SEQUENCE</scope>
    <source>
        <strain evidence="6">TUCIM 5799</strain>
    </source>
</reference>
<feature type="transmembrane region" description="Helical" evidence="5">
    <location>
        <begin position="51"/>
        <end position="69"/>
    </location>
</feature>
<dbReference type="Pfam" id="PF04479">
    <property type="entry name" value="RTA1"/>
    <property type="match status" value="1"/>
</dbReference>
<feature type="transmembrane region" description="Helical" evidence="5">
    <location>
        <begin position="253"/>
        <end position="273"/>
    </location>
</feature>
<dbReference type="OrthoDB" id="4521223at2759"/>
<proteinExistence type="predicted"/>
<comment type="subcellular location">
    <subcellularLocation>
        <location evidence="1">Membrane</location>
        <topology evidence="1">Multi-pass membrane protein</topology>
    </subcellularLocation>
</comment>
<evidence type="ECO:0000256" key="1">
    <source>
        <dbReference type="ARBA" id="ARBA00004141"/>
    </source>
</evidence>
<dbReference type="GO" id="GO:0000324">
    <property type="term" value="C:fungal-type vacuole"/>
    <property type="evidence" value="ECO:0007669"/>
    <property type="project" value="TreeGrafter"/>
</dbReference>
<dbReference type="Proteomes" id="UP000829685">
    <property type="component" value="Unassembled WGS sequence"/>
</dbReference>
<feature type="transmembrane region" description="Helical" evidence="5">
    <location>
        <begin position="167"/>
        <end position="192"/>
    </location>
</feature>
<evidence type="ECO:0000313" key="6">
    <source>
        <dbReference type="EMBL" id="KAI1862926.1"/>
    </source>
</evidence>
<evidence type="ECO:0000256" key="3">
    <source>
        <dbReference type="ARBA" id="ARBA00022989"/>
    </source>
</evidence>
<dbReference type="AlphaFoldDB" id="A0A9Q0ALZ8"/>